<evidence type="ECO:0000313" key="1">
    <source>
        <dbReference type="EMBL" id="EIJ37071.1"/>
    </source>
</evidence>
<sequence>METTKLIEKIEEIEKLYPTGDDSADERANSFYLLSLQFVRNYIGKDTEFYNSLLNYNKNYSDLAYSKKIEASSVLSSVKGYLKLNLDLKKSQSYNLKIDIISDFLNQAVNLANDKKYHPAASAILLGASLEEFLKQLCGQKEVDISEIKKTIDPISQKLKKENIITKQDFKDINSWVGLRNDATHGNFDEVNDRKRVLNAIEGVNLFMRKYSN</sequence>
<protein>
    <recommendedName>
        <fullName evidence="3">DUF4145 domain-containing protein</fullName>
    </recommendedName>
</protein>
<organism evidence="1 2">
    <name type="scientific">Galbibacter orientalis DSM 19592</name>
    <dbReference type="NCBI Taxonomy" id="926559"/>
    <lineage>
        <taxon>Bacteria</taxon>
        <taxon>Pseudomonadati</taxon>
        <taxon>Bacteroidota</taxon>
        <taxon>Flavobacteriia</taxon>
        <taxon>Flavobacteriales</taxon>
        <taxon>Flavobacteriaceae</taxon>
        <taxon>Galbibacter</taxon>
    </lineage>
</organism>
<dbReference type="RefSeq" id="WP_008615686.1">
    <property type="nucleotide sequence ID" value="NZ_JH651380.1"/>
</dbReference>
<reference evidence="1 2" key="1">
    <citation type="submission" date="2012-02" db="EMBL/GenBank/DDBJ databases">
        <title>Improved High-Quality Draft genome of Joostella marina DSM 19592.</title>
        <authorList>
            <consortium name="US DOE Joint Genome Institute (JGI-PGF)"/>
            <person name="Lucas S."/>
            <person name="Copeland A."/>
            <person name="Lapidus A."/>
            <person name="Bruce D."/>
            <person name="Goodwin L."/>
            <person name="Pitluck S."/>
            <person name="Peters L."/>
            <person name="Chertkov O."/>
            <person name="Ovchinnikova G."/>
            <person name="Kyrpides N."/>
            <person name="Mavromatis K."/>
            <person name="Detter J.C."/>
            <person name="Han C."/>
            <person name="Land M."/>
            <person name="Hauser L."/>
            <person name="Markowitz V."/>
            <person name="Cheng J.-F."/>
            <person name="Hugenholtz P."/>
            <person name="Woyke T."/>
            <person name="Wu D."/>
            <person name="Tindall B."/>
            <person name="Brambilla E."/>
            <person name="Klenk H.-P."/>
            <person name="Eisen J.A."/>
        </authorList>
    </citation>
    <scope>NUCLEOTIDE SEQUENCE [LARGE SCALE GENOMIC DNA]</scope>
    <source>
        <strain evidence="1 2">DSM 19592</strain>
    </source>
</reference>
<gene>
    <name evidence="1" type="ORF">JoomaDRAFT_0003</name>
</gene>
<dbReference type="EMBL" id="JH651380">
    <property type="protein sequence ID" value="EIJ37071.1"/>
    <property type="molecule type" value="Genomic_DNA"/>
</dbReference>
<accession>I3C0C8</accession>
<dbReference type="Proteomes" id="UP000004690">
    <property type="component" value="Unassembled WGS sequence"/>
</dbReference>
<evidence type="ECO:0008006" key="3">
    <source>
        <dbReference type="Google" id="ProtNLM"/>
    </source>
</evidence>
<name>I3C0C8_9FLAO</name>
<dbReference type="eggNOG" id="ENOG50320QE">
    <property type="taxonomic scope" value="Bacteria"/>
</dbReference>
<dbReference type="HOGENOM" id="CLU_1292954_0_0_10"/>
<proteinExistence type="predicted"/>
<dbReference type="STRING" id="926559.JoomaDRAFT_0003"/>
<evidence type="ECO:0000313" key="2">
    <source>
        <dbReference type="Proteomes" id="UP000004690"/>
    </source>
</evidence>
<dbReference type="OrthoDB" id="1435962at2"/>
<dbReference type="AlphaFoldDB" id="I3C0C8"/>
<keyword evidence="2" id="KW-1185">Reference proteome</keyword>